<proteinExistence type="predicted"/>
<sequence length="93" mass="10914">MREKGRRRERRRKKTKKGRRIQNSGFRIPDSGIRNPTLHYNEVFLISVDSRHSPRLLSILFASEAQTPGSIALFFRLNLAAELIFGDLRYQRT</sequence>
<keyword evidence="3" id="KW-1185">Reference proteome</keyword>
<name>A0AAV7F1D0_ARIFI</name>
<evidence type="ECO:0000313" key="3">
    <source>
        <dbReference type="Proteomes" id="UP000825729"/>
    </source>
</evidence>
<evidence type="ECO:0000256" key="1">
    <source>
        <dbReference type="SAM" id="MobiDB-lite"/>
    </source>
</evidence>
<dbReference type="AlphaFoldDB" id="A0AAV7F1D0"/>
<reference evidence="2 3" key="1">
    <citation type="submission" date="2021-07" db="EMBL/GenBank/DDBJ databases">
        <title>The Aristolochia fimbriata genome: insights into angiosperm evolution, floral development and chemical biosynthesis.</title>
        <authorList>
            <person name="Jiao Y."/>
        </authorList>
    </citation>
    <scope>NUCLEOTIDE SEQUENCE [LARGE SCALE GENOMIC DNA]</scope>
    <source>
        <strain evidence="2">IBCAS-2021</strain>
        <tissue evidence="2">Leaf</tissue>
    </source>
</reference>
<protein>
    <submittedName>
        <fullName evidence="2">Uncharacterized protein</fullName>
    </submittedName>
</protein>
<dbReference type="Proteomes" id="UP000825729">
    <property type="component" value="Unassembled WGS sequence"/>
</dbReference>
<gene>
    <name evidence="2" type="ORF">H6P81_006651</name>
</gene>
<evidence type="ECO:0000313" key="2">
    <source>
        <dbReference type="EMBL" id="KAG9453747.1"/>
    </source>
</evidence>
<feature type="compositionally biased region" description="Basic residues" evidence="1">
    <location>
        <begin position="1"/>
        <end position="20"/>
    </location>
</feature>
<feature type="region of interest" description="Disordered" evidence="1">
    <location>
        <begin position="1"/>
        <end position="30"/>
    </location>
</feature>
<accession>A0AAV7F1D0</accession>
<comment type="caution">
    <text evidence="2">The sequence shown here is derived from an EMBL/GenBank/DDBJ whole genome shotgun (WGS) entry which is preliminary data.</text>
</comment>
<dbReference type="EMBL" id="JAINDJ010000003">
    <property type="protein sequence ID" value="KAG9453747.1"/>
    <property type="molecule type" value="Genomic_DNA"/>
</dbReference>
<organism evidence="2 3">
    <name type="scientific">Aristolochia fimbriata</name>
    <name type="common">White veined hardy Dutchman's pipe vine</name>
    <dbReference type="NCBI Taxonomy" id="158543"/>
    <lineage>
        <taxon>Eukaryota</taxon>
        <taxon>Viridiplantae</taxon>
        <taxon>Streptophyta</taxon>
        <taxon>Embryophyta</taxon>
        <taxon>Tracheophyta</taxon>
        <taxon>Spermatophyta</taxon>
        <taxon>Magnoliopsida</taxon>
        <taxon>Magnoliidae</taxon>
        <taxon>Piperales</taxon>
        <taxon>Aristolochiaceae</taxon>
        <taxon>Aristolochia</taxon>
    </lineage>
</organism>